<feature type="region of interest" description="Disordered" evidence="1">
    <location>
        <begin position="268"/>
        <end position="294"/>
    </location>
</feature>
<dbReference type="EMBL" id="SRPR01000295">
    <property type="protein sequence ID" value="KAG5954901.1"/>
    <property type="molecule type" value="Genomic_DNA"/>
</dbReference>
<comment type="caution">
    <text evidence="2">The sequence shown here is derived from an EMBL/GenBank/DDBJ whole genome shotgun (WGS) entry which is preliminary data.</text>
</comment>
<feature type="compositionally biased region" description="Basic and acidic residues" evidence="1">
    <location>
        <begin position="270"/>
        <end position="290"/>
    </location>
</feature>
<evidence type="ECO:0000256" key="1">
    <source>
        <dbReference type="SAM" id="MobiDB-lite"/>
    </source>
</evidence>
<accession>A0ABQ7P5V9</accession>
<sequence>MCYTIRHCRHGHTILTTEHASCAGGPPLRKRDAFIAASPRANTQGAERPEPELDESCPVCRGEAEAEAEAEAEDEEEAVDDEDDDAEEHSSMKTHACHTPGRISPHAEPEPTTWADQYDLERNSSHESTNPDDIPALSRNSQSTWTSSTVCSLRGSTDFAASHDEEDLRIRIVDSLTPTNASQQDLDLAGKAVPLGAMRAQPQRGGILLSATQSAMSLHHPHGDGDGDGDGVDGPGREISAARSSSGHAEADGGEHRHKFAKFWGWKQAKSGEHKRDKTEVKGTRPEKKSRSGWKAIMLRSRSVDSDRSFVCVTAKELLNQELQRQGQDMEDPTLRGG</sequence>
<evidence type="ECO:0000313" key="2">
    <source>
        <dbReference type="EMBL" id="KAG5954901.1"/>
    </source>
</evidence>
<gene>
    <name evidence="2" type="ORF">E4U57_003920</name>
</gene>
<keyword evidence="3" id="KW-1185">Reference proteome</keyword>
<name>A0ABQ7P5V9_9HYPO</name>
<feature type="region of interest" description="Disordered" evidence="1">
    <location>
        <begin position="217"/>
        <end position="256"/>
    </location>
</feature>
<evidence type="ECO:0000313" key="3">
    <source>
        <dbReference type="Proteomes" id="UP000742024"/>
    </source>
</evidence>
<feature type="compositionally biased region" description="Polar residues" evidence="1">
    <location>
        <begin position="138"/>
        <end position="150"/>
    </location>
</feature>
<dbReference type="Proteomes" id="UP000742024">
    <property type="component" value="Unassembled WGS sequence"/>
</dbReference>
<feature type="compositionally biased region" description="Acidic residues" evidence="1">
    <location>
        <begin position="65"/>
        <end position="87"/>
    </location>
</feature>
<proteinExistence type="predicted"/>
<feature type="region of interest" description="Disordered" evidence="1">
    <location>
        <begin position="39"/>
        <end position="150"/>
    </location>
</feature>
<reference evidence="2 3" key="1">
    <citation type="journal article" date="2020" name="bioRxiv">
        <title>Whole genome comparisons of ergot fungi reveals the divergence and evolution of species within the genus Claviceps are the result of varying mechanisms driving genome evolution and host range expansion.</title>
        <authorList>
            <person name="Wyka S.A."/>
            <person name="Mondo S.J."/>
            <person name="Liu M."/>
            <person name="Dettman J."/>
            <person name="Nalam V."/>
            <person name="Broders K.D."/>
        </authorList>
    </citation>
    <scope>NUCLEOTIDE SEQUENCE [LARGE SCALE GENOMIC DNA]</scope>
    <source>
        <strain evidence="2 3">LM583</strain>
    </source>
</reference>
<organism evidence="2 3">
    <name type="scientific">Claviceps arundinis</name>
    <dbReference type="NCBI Taxonomy" id="1623583"/>
    <lineage>
        <taxon>Eukaryota</taxon>
        <taxon>Fungi</taxon>
        <taxon>Dikarya</taxon>
        <taxon>Ascomycota</taxon>
        <taxon>Pezizomycotina</taxon>
        <taxon>Sordariomycetes</taxon>
        <taxon>Hypocreomycetidae</taxon>
        <taxon>Hypocreales</taxon>
        <taxon>Clavicipitaceae</taxon>
        <taxon>Claviceps</taxon>
    </lineage>
</organism>
<protein>
    <submittedName>
        <fullName evidence="2">Uncharacterized protein</fullName>
    </submittedName>
</protein>